<evidence type="ECO:0000256" key="3">
    <source>
        <dbReference type="ARBA" id="ARBA00022801"/>
    </source>
</evidence>
<evidence type="ECO:0000313" key="9">
    <source>
        <dbReference type="EMBL" id="OMJ91890.1"/>
    </source>
</evidence>
<evidence type="ECO:0000256" key="4">
    <source>
        <dbReference type="ARBA" id="ARBA00022833"/>
    </source>
</evidence>
<evidence type="ECO:0000256" key="7">
    <source>
        <dbReference type="SAM" id="SignalP"/>
    </source>
</evidence>
<dbReference type="InterPro" id="IPR001915">
    <property type="entry name" value="Peptidase_M48"/>
</dbReference>
<keyword evidence="10" id="KW-1185">Reference proteome</keyword>
<dbReference type="PANTHER" id="PTHR22726">
    <property type="entry name" value="METALLOENDOPEPTIDASE OMA1"/>
    <property type="match status" value="1"/>
</dbReference>
<feature type="chain" id="PRO_5012661281" description="Peptidase M48 domain-containing protein" evidence="7">
    <location>
        <begin position="17"/>
        <end position="262"/>
    </location>
</feature>
<dbReference type="InterPro" id="IPR051156">
    <property type="entry name" value="Mito/Outer_Membr_Metalloprot"/>
</dbReference>
<organism evidence="9 10">
    <name type="scientific">Stentor coeruleus</name>
    <dbReference type="NCBI Taxonomy" id="5963"/>
    <lineage>
        <taxon>Eukaryota</taxon>
        <taxon>Sar</taxon>
        <taxon>Alveolata</taxon>
        <taxon>Ciliophora</taxon>
        <taxon>Postciliodesmatophora</taxon>
        <taxon>Heterotrichea</taxon>
        <taxon>Heterotrichida</taxon>
        <taxon>Stentoridae</taxon>
        <taxon>Stentor</taxon>
    </lineage>
</organism>
<accession>A0A1R2CSD9</accession>
<keyword evidence="7" id="KW-0732">Signal</keyword>
<keyword evidence="3 6" id="KW-0378">Hydrolase</keyword>
<name>A0A1R2CSD9_9CILI</name>
<comment type="cofactor">
    <cofactor evidence="6">
        <name>Zn(2+)</name>
        <dbReference type="ChEBI" id="CHEBI:29105"/>
    </cofactor>
    <text evidence="6">Binds 1 zinc ion per subunit.</text>
</comment>
<dbReference type="CDD" id="cd07331">
    <property type="entry name" value="M48C_Oma1_like"/>
    <property type="match status" value="1"/>
</dbReference>
<keyword evidence="5 6" id="KW-0482">Metalloprotease</keyword>
<dbReference type="EMBL" id="MPUH01000072">
    <property type="protein sequence ID" value="OMJ91890.1"/>
    <property type="molecule type" value="Genomic_DNA"/>
</dbReference>
<dbReference type="GO" id="GO:0046872">
    <property type="term" value="F:metal ion binding"/>
    <property type="evidence" value="ECO:0007669"/>
    <property type="project" value="UniProtKB-KW"/>
</dbReference>
<dbReference type="Proteomes" id="UP000187209">
    <property type="component" value="Unassembled WGS sequence"/>
</dbReference>
<reference evidence="9 10" key="1">
    <citation type="submission" date="2016-11" db="EMBL/GenBank/DDBJ databases">
        <title>The macronuclear genome of Stentor coeruleus: a giant cell with tiny introns.</title>
        <authorList>
            <person name="Slabodnick M."/>
            <person name="Ruby J.G."/>
            <person name="Reiff S.B."/>
            <person name="Swart E.C."/>
            <person name="Gosai S."/>
            <person name="Prabakaran S."/>
            <person name="Witkowska E."/>
            <person name="Larue G.E."/>
            <person name="Fisher S."/>
            <person name="Freeman R.M."/>
            <person name="Gunawardena J."/>
            <person name="Chu W."/>
            <person name="Stover N.A."/>
            <person name="Gregory B.D."/>
            <person name="Nowacki M."/>
            <person name="Derisi J."/>
            <person name="Roy S.W."/>
            <person name="Marshall W.F."/>
            <person name="Sood P."/>
        </authorList>
    </citation>
    <scope>NUCLEOTIDE SEQUENCE [LARGE SCALE GENOMIC DNA]</scope>
    <source>
        <strain evidence="9">WM001</strain>
    </source>
</reference>
<feature type="signal peptide" evidence="7">
    <location>
        <begin position="1"/>
        <end position="16"/>
    </location>
</feature>
<dbReference type="PANTHER" id="PTHR22726:SF1">
    <property type="entry name" value="METALLOENDOPEPTIDASE OMA1, MITOCHONDRIAL"/>
    <property type="match status" value="1"/>
</dbReference>
<feature type="domain" description="Peptidase M48" evidence="8">
    <location>
        <begin position="74"/>
        <end position="234"/>
    </location>
</feature>
<dbReference type="Pfam" id="PF01435">
    <property type="entry name" value="Peptidase_M48"/>
    <property type="match status" value="1"/>
</dbReference>
<comment type="similarity">
    <text evidence="6">Belongs to the peptidase M48 family.</text>
</comment>
<dbReference type="GO" id="GO:0004222">
    <property type="term" value="F:metalloendopeptidase activity"/>
    <property type="evidence" value="ECO:0007669"/>
    <property type="project" value="InterPro"/>
</dbReference>
<evidence type="ECO:0000313" key="10">
    <source>
        <dbReference type="Proteomes" id="UP000187209"/>
    </source>
</evidence>
<proteinExistence type="inferred from homology"/>
<comment type="caution">
    <text evidence="9">The sequence shown here is derived from an EMBL/GenBank/DDBJ whole genome shotgun (WGS) entry which is preliminary data.</text>
</comment>
<keyword evidence="1 6" id="KW-0645">Protease</keyword>
<evidence type="ECO:0000259" key="8">
    <source>
        <dbReference type="Pfam" id="PF01435"/>
    </source>
</evidence>
<evidence type="ECO:0000256" key="1">
    <source>
        <dbReference type="ARBA" id="ARBA00022670"/>
    </source>
</evidence>
<dbReference type="AlphaFoldDB" id="A0A1R2CSD9"/>
<dbReference type="GO" id="GO:0051603">
    <property type="term" value="P:proteolysis involved in protein catabolic process"/>
    <property type="evidence" value="ECO:0007669"/>
    <property type="project" value="TreeGrafter"/>
</dbReference>
<evidence type="ECO:0000256" key="2">
    <source>
        <dbReference type="ARBA" id="ARBA00022723"/>
    </source>
</evidence>
<evidence type="ECO:0000256" key="6">
    <source>
        <dbReference type="RuleBase" id="RU003983"/>
    </source>
</evidence>
<keyword evidence="4 6" id="KW-0862">Zinc</keyword>
<dbReference type="GO" id="GO:0016020">
    <property type="term" value="C:membrane"/>
    <property type="evidence" value="ECO:0007669"/>
    <property type="project" value="TreeGrafter"/>
</dbReference>
<sequence length="262" mass="29718">MWKFGIAFGLSSVILASTLFNRNERTGRYQFIIVPNFYLNIISALAKRTFNKMPREPQQTSSYKLINEIFDIIKRDVHSEKNWNLTVIKDPNINVFALPDGSMYVYTGLLKYVKSPDELAFIMSHEFSHVALNHIAEKLTFGAFSSLIITWLSYKLTGDMDLNFLKDILVDLPLSGQSETEADTEALEIINKSGFDAEASLKLMERLELKPTKKTQNYLSAHPITSSRISALEHKISELSYTCPEPNSEILKLSELLSQAKA</sequence>
<gene>
    <name evidence="9" type="ORF">SteCoe_5447</name>
</gene>
<dbReference type="OrthoDB" id="7464992at2759"/>
<protein>
    <recommendedName>
        <fullName evidence="8">Peptidase M48 domain-containing protein</fullName>
    </recommendedName>
</protein>
<keyword evidence="2" id="KW-0479">Metal-binding</keyword>
<evidence type="ECO:0000256" key="5">
    <source>
        <dbReference type="ARBA" id="ARBA00023049"/>
    </source>
</evidence>
<dbReference type="Gene3D" id="3.30.2010.10">
    <property type="entry name" value="Metalloproteases ('zincins'), catalytic domain"/>
    <property type="match status" value="1"/>
</dbReference>